<keyword evidence="3" id="KW-1185">Reference proteome</keyword>
<evidence type="ECO:0000259" key="1">
    <source>
        <dbReference type="Pfam" id="PF22936"/>
    </source>
</evidence>
<evidence type="ECO:0000313" key="2">
    <source>
        <dbReference type="EMBL" id="GER54231.1"/>
    </source>
</evidence>
<dbReference type="AlphaFoldDB" id="A0A5A7RD09"/>
<name>A0A5A7RD09_STRAF</name>
<accession>A0A5A7RD09</accession>
<dbReference type="Pfam" id="PF22936">
    <property type="entry name" value="Pol_BBD"/>
    <property type="match status" value="1"/>
</dbReference>
<dbReference type="EMBL" id="BKCP01011070">
    <property type="protein sequence ID" value="GER54231.1"/>
    <property type="molecule type" value="Genomic_DNA"/>
</dbReference>
<reference evidence="3" key="1">
    <citation type="journal article" date="2019" name="Curr. Biol.">
        <title>Genome Sequence of Striga asiatica Provides Insight into the Evolution of Plant Parasitism.</title>
        <authorList>
            <person name="Yoshida S."/>
            <person name="Kim S."/>
            <person name="Wafula E.K."/>
            <person name="Tanskanen J."/>
            <person name="Kim Y.M."/>
            <person name="Honaas L."/>
            <person name="Yang Z."/>
            <person name="Spallek T."/>
            <person name="Conn C.E."/>
            <person name="Ichihashi Y."/>
            <person name="Cheong K."/>
            <person name="Cui S."/>
            <person name="Der J.P."/>
            <person name="Gundlach H."/>
            <person name="Jiao Y."/>
            <person name="Hori C."/>
            <person name="Ishida J.K."/>
            <person name="Kasahara H."/>
            <person name="Kiba T."/>
            <person name="Kim M.S."/>
            <person name="Koo N."/>
            <person name="Laohavisit A."/>
            <person name="Lee Y.H."/>
            <person name="Lumba S."/>
            <person name="McCourt P."/>
            <person name="Mortimer J.C."/>
            <person name="Mutuku J.M."/>
            <person name="Nomura T."/>
            <person name="Sasaki-Sekimoto Y."/>
            <person name="Seto Y."/>
            <person name="Wang Y."/>
            <person name="Wakatake T."/>
            <person name="Sakakibara H."/>
            <person name="Demura T."/>
            <person name="Yamaguchi S."/>
            <person name="Yoneyama K."/>
            <person name="Manabe R.I."/>
            <person name="Nelson D.C."/>
            <person name="Schulman A.H."/>
            <person name="Timko M.P."/>
            <person name="dePamphilis C.W."/>
            <person name="Choi D."/>
            <person name="Shirasu K."/>
        </authorList>
    </citation>
    <scope>NUCLEOTIDE SEQUENCE [LARGE SCALE GENOMIC DNA]</scope>
    <source>
        <strain evidence="3">cv. UVA1</strain>
    </source>
</reference>
<organism evidence="2 3">
    <name type="scientific">Striga asiatica</name>
    <name type="common">Asiatic witchweed</name>
    <name type="synonym">Buchnera asiatica</name>
    <dbReference type="NCBI Taxonomy" id="4170"/>
    <lineage>
        <taxon>Eukaryota</taxon>
        <taxon>Viridiplantae</taxon>
        <taxon>Streptophyta</taxon>
        <taxon>Embryophyta</taxon>
        <taxon>Tracheophyta</taxon>
        <taxon>Spermatophyta</taxon>
        <taxon>Magnoliopsida</taxon>
        <taxon>eudicotyledons</taxon>
        <taxon>Gunneridae</taxon>
        <taxon>Pentapetalae</taxon>
        <taxon>asterids</taxon>
        <taxon>lamiids</taxon>
        <taxon>Lamiales</taxon>
        <taxon>Orobanchaceae</taxon>
        <taxon>Buchnereae</taxon>
        <taxon>Striga</taxon>
    </lineage>
</organism>
<gene>
    <name evidence="2" type="ORF">STAS_31807</name>
</gene>
<dbReference type="Proteomes" id="UP000325081">
    <property type="component" value="Unassembled WGS sequence"/>
</dbReference>
<sequence>MSMQQEAETHTFSHLVEFADKKEGYIFSPFSRMNEDSWIVDTGASKHICSNPNLISHCVDISMPVVVNLPDGSKFEVNKIGEVKLNENLLLKDVLFVPEFKYNLLSVGQLIEYNNLCFNFTNKNCKLLDNANNQTIAEGKILAGFSVSPFAPFFAFRIALSYIGVINRVVRMERVGFGPAARGGGAVACEMEAAEALAGLSWCSASRGGAAAEVKGRREMGSQKGE</sequence>
<comment type="caution">
    <text evidence="2">The sequence shown here is derived from an EMBL/GenBank/DDBJ whole genome shotgun (WGS) entry which is preliminary data.</text>
</comment>
<dbReference type="InterPro" id="IPR054722">
    <property type="entry name" value="PolX-like_BBD"/>
</dbReference>
<evidence type="ECO:0000313" key="3">
    <source>
        <dbReference type="Proteomes" id="UP000325081"/>
    </source>
</evidence>
<dbReference type="OrthoDB" id="914071at2759"/>
<proteinExistence type="predicted"/>
<feature type="domain" description="Retrovirus-related Pol polyprotein from transposon TNT 1-94-like beta-barrel" evidence="1">
    <location>
        <begin position="38"/>
        <end position="112"/>
    </location>
</feature>
<protein>
    <submittedName>
        <fullName evidence="2">Retinol-binding protein 4</fullName>
    </submittedName>
</protein>